<evidence type="ECO:0000313" key="3">
    <source>
        <dbReference type="Proteomes" id="UP000663860"/>
    </source>
</evidence>
<sequence length="69" mass="7584">MNASSDFTGQIIALFGHNGIDKEQMTSTSVMSTTSSDEQANNSPAKHVYEELTDESTMLRRNNKNDACL</sequence>
<comment type="caution">
    <text evidence="2">The sequence shown here is derived from an EMBL/GenBank/DDBJ whole genome shotgun (WGS) entry which is preliminary data.</text>
</comment>
<accession>A0A814H3D9</accession>
<protein>
    <submittedName>
        <fullName evidence="2">Uncharacterized protein</fullName>
    </submittedName>
</protein>
<dbReference type="AlphaFoldDB" id="A0A814H3D9"/>
<reference evidence="2" key="1">
    <citation type="submission" date="2021-02" db="EMBL/GenBank/DDBJ databases">
        <authorList>
            <person name="Nowell W R."/>
        </authorList>
    </citation>
    <scope>NUCLEOTIDE SEQUENCE</scope>
</reference>
<dbReference type="EMBL" id="CAJNOE010000169">
    <property type="protein sequence ID" value="CAF1005221.1"/>
    <property type="molecule type" value="Genomic_DNA"/>
</dbReference>
<feature type="region of interest" description="Disordered" evidence="1">
    <location>
        <begin position="26"/>
        <end position="45"/>
    </location>
</feature>
<proteinExistence type="predicted"/>
<feature type="compositionally biased region" description="Low complexity" evidence="1">
    <location>
        <begin position="26"/>
        <end position="36"/>
    </location>
</feature>
<organism evidence="2 3">
    <name type="scientific">Adineta steineri</name>
    <dbReference type="NCBI Taxonomy" id="433720"/>
    <lineage>
        <taxon>Eukaryota</taxon>
        <taxon>Metazoa</taxon>
        <taxon>Spiralia</taxon>
        <taxon>Gnathifera</taxon>
        <taxon>Rotifera</taxon>
        <taxon>Eurotatoria</taxon>
        <taxon>Bdelloidea</taxon>
        <taxon>Adinetida</taxon>
        <taxon>Adinetidae</taxon>
        <taxon>Adineta</taxon>
    </lineage>
</organism>
<name>A0A814H3D9_9BILA</name>
<dbReference type="Proteomes" id="UP000663860">
    <property type="component" value="Unassembled WGS sequence"/>
</dbReference>
<gene>
    <name evidence="2" type="ORF">IZO911_LOCUS17866</name>
</gene>
<evidence type="ECO:0000256" key="1">
    <source>
        <dbReference type="SAM" id="MobiDB-lite"/>
    </source>
</evidence>
<evidence type="ECO:0000313" key="2">
    <source>
        <dbReference type="EMBL" id="CAF1005221.1"/>
    </source>
</evidence>